<dbReference type="PANTHER" id="PTHR46109">
    <property type="entry name" value="PROTEIN LIN-28"/>
    <property type="match status" value="1"/>
</dbReference>
<keyword evidence="6" id="KW-1185">Reference proteome</keyword>
<feature type="compositionally biased region" description="Polar residues" evidence="3">
    <location>
        <begin position="800"/>
        <end position="809"/>
    </location>
</feature>
<evidence type="ECO:0000256" key="3">
    <source>
        <dbReference type="SAM" id="MobiDB-lite"/>
    </source>
</evidence>
<comment type="subcellular location">
    <subcellularLocation>
        <location evidence="1">Cytoplasm</location>
    </subcellularLocation>
</comment>
<protein>
    <recommendedName>
        <fullName evidence="4">CSD domain-containing protein</fullName>
    </recommendedName>
</protein>
<proteinExistence type="predicted"/>
<feature type="region of interest" description="Disordered" evidence="3">
    <location>
        <begin position="755"/>
        <end position="776"/>
    </location>
</feature>
<evidence type="ECO:0000256" key="1">
    <source>
        <dbReference type="ARBA" id="ARBA00004496"/>
    </source>
</evidence>
<feature type="region of interest" description="Disordered" evidence="3">
    <location>
        <begin position="794"/>
        <end position="836"/>
    </location>
</feature>
<dbReference type="Gene3D" id="2.40.50.140">
    <property type="entry name" value="Nucleic acid-binding proteins"/>
    <property type="match status" value="1"/>
</dbReference>
<feature type="compositionally biased region" description="Low complexity" evidence="3">
    <location>
        <begin position="923"/>
        <end position="935"/>
    </location>
</feature>
<evidence type="ECO:0000313" key="6">
    <source>
        <dbReference type="Proteomes" id="UP000235388"/>
    </source>
</evidence>
<dbReference type="AlphaFoldDB" id="A0A2N5UZ33"/>
<organism evidence="5 6">
    <name type="scientific">Puccinia coronata f. sp. avenae</name>
    <dbReference type="NCBI Taxonomy" id="200324"/>
    <lineage>
        <taxon>Eukaryota</taxon>
        <taxon>Fungi</taxon>
        <taxon>Dikarya</taxon>
        <taxon>Basidiomycota</taxon>
        <taxon>Pucciniomycotina</taxon>
        <taxon>Pucciniomycetes</taxon>
        <taxon>Pucciniales</taxon>
        <taxon>Pucciniaceae</taxon>
        <taxon>Puccinia</taxon>
    </lineage>
</organism>
<dbReference type="GO" id="GO:0031054">
    <property type="term" value="P:pre-miRNA processing"/>
    <property type="evidence" value="ECO:0007669"/>
    <property type="project" value="TreeGrafter"/>
</dbReference>
<name>A0A2N5UZ33_9BASI</name>
<feature type="domain" description="CSD" evidence="4">
    <location>
        <begin position="287"/>
        <end position="356"/>
    </location>
</feature>
<gene>
    <name evidence="5" type="ORF">PCANC_10010</name>
</gene>
<sequence length="960" mass="102504">MSLALESLAAEDQMLTPTPGSPNPYLPIDNSHDRLNSIQLSSDASGEFSVAHSPRSFLGPPGEGLAELRNALNPPWLHGVTGSPSLVTNHSADRAGRWVENARRHADQHQPLNFAEVAISHGMVAQRDLGLASLQLRQSPFIGKTDRATYDAALAGSKLKSSSPFDHAAFANKRGGGGSTNHASLTRRGAHDGHSGDGSSEEEETWPMPETPFMSTDVWSDDAAHRNALSKSSNKKLSSGAQPHLHDLNKTFPAHHHQHQHGQQRNKQAGARTQNLASATSAKEGERRIGRCKMYNCDKGVGFLIDDRLDQVSQDVKIHWTDIFSDQEFKSLAKGEIVEYTLNITANGYSASYVTGPGGRPVMGPSKLSSKLGDRQTSYKLFKAGALPVKTYRSKWESLLSPGESESAPGQPANPSPNVPRPMATPRTTPNVSDSPAVPASVPVGIRSFNQTGTKPSKFSSEQLKGSATEPRSTEKHDGQTRHLQERNRFNSAQAQLASGLTSAAQFNTPGWGALHSPLGYLQSANSLVTSFSGAHTPLPALSHSGMTPHSADSYNPIFPSGYTSSHLNASARSPAVTMGTPLDASHAFLTGQGLTPSQRVLSQPNFQSFLAERQLLLDQQALLMSMYQSANQPIPASAIQAFNQLSFMNPIGKSLSGKAGETKSLYDTQAVSTGVDTKSPFFGLLPPIALPNSRDSQKLSDVSKSSGIWRATDQTSIMKRDSSGSLRANAISFTPASGNNGSPYLAFGDGQVSPQAAQEGARKGESPVYQIPGRRSVSDPAMVAPAGAKKPHVIGNFHASRNPSSPRQVRQGAGQPKRVTFAEQSTPSRRVVSHGEQVGTPLMMRALEEEASDAGEESLVLSEKSTYTPSHQAYAADESRQSEDFSSVDIALERLRLAAGPHNSFAKPVIAPVSSTQEVPIKSATSSKTTEASSALDLLQQPTLSLLIEESGPNYQVEA</sequence>
<dbReference type="GO" id="GO:0003729">
    <property type="term" value="F:mRNA binding"/>
    <property type="evidence" value="ECO:0007669"/>
    <property type="project" value="TreeGrafter"/>
</dbReference>
<feature type="region of interest" description="Disordered" evidence="3">
    <location>
        <begin position="400"/>
        <end position="485"/>
    </location>
</feature>
<feature type="compositionally biased region" description="Basic residues" evidence="3">
    <location>
        <begin position="253"/>
        <end position="264"/>
    </location>
</feature>
<evidence type="ECO:0000313" key="5">
    <source>
        <dbReference type="EMBL" id="PLW43010.1"/>
    </source>
</evidence>
<evidence type="ECO:0000256" key="2">
    <source>
        <dbReference type="ARBA" id="ARBA00022490"/>
    </source>
</evidence>
<dbReference type="GO" id="GO:0005634">
    <property type="term" value="C:nucleus"/>
    <property type="evidence" value="ECO:0007669"/>
    <property type="project" value="TreeGrafter"/>
</dbReference>
<feature type="compositionally biased region" description="Polar residues" evidence="3">
    <location>
        <begin position="448"/>
        <end position="466"/>
    </location>
</feature>
<dbReference type="InterPro" id="IPR051373">
    <property type="entry name" value="Lin-28_RNA-binding"/>
</dbReference>
<dbReference type="Pfam" id="PF00313">
    <property type="entry name" value="CSD"/>
    <property type="match status" value="1"/>
</dbReference>
<feature type="compositionally biased region" description="Polar residues" evidence="3">
    <location>
        <begin position="265"/>
        <end position="281"/>
    </location>
</feature>
<feature type="region of interest" description="Disordered" evidence="3">
    <location>
        <begin position="170"/>
        <end position="285"/>
    </location>
</feature>
<dbReference type="EMBL" id="PGCJ01000152">
    <property type="protein sequence ID" value="PLW43010.1"/>
    <property type="molecule type" value="Genomic_DNA"/>
</dbReference>
<accession>A0A2N5UZ33</accession>
<evidence type="ECO:0000259" key="4">
    <source>
        <dbReference type="PROSITE" id="PS51857"/>
    </source>
</evidence>
<keyword evidence="2" id="KW-0963">Cytoplasm</keyword>
<comment type="caution">
    <text evidence="5">The sequence shown here is derived from an EMBL/GenBank/DDBJ whole genome shotgun (WGS) entry which is preliminary data.</text>
</comment>
<dbReference type="GO" id="GO:0005737">
    <property type="term" value="C:cytoplasm"/>
    <property type="evidence" value="ECO:0007669"/>
    <property type="project" value="UniProtKB-SubCell"/>
</dbReference>
<dbReference type="STRING" id="200324.A0A2N5UZ33"/>
<dbReference type="Proteomes" id="UP000235388">
    <property type="component" value="Unassembled WGS sequence"/>
</dbReference>
<feature type="region of interest" description="Disordered" evidence="3">
    <location>
        <begin position="916"/>
        <end position="935"/>
    </location>
</feature>
<feature type="compositionally biased region" description="Low complexity" evidence="3">
    <location>
        <begin position="229"/>
        <end position="239"/>
    </location>
</feature>
<dbReference type="InterPro" id="IPR012340">
    <property type="entry name" value="NA-bd_OB-fold"/>
</dbReference>
<dbReference type="SUPFAM" id="SSF50249">
    <property type="entry name" value="Nucleic acid-binding proteins"/>
    <property type="match status" value="1"/>
</dbReference>
<feature type="compositionally biased region" description="Basic and acidic residues" evidence="3">
    <location>
        <begin position="472"/>
        <end position="485"/>
    </location>
</feature>
<dbReference type="OrthoDB" id="2497874at2759"/>
<dbReference type="InterPro" id="IPR002059">
    <property type="entry name" value="CSP_DNA-bd"/>
</dbReference>
<reference evidence="5 6" key="1">
    <citation type="submission" date="2017-11" db="EMBL/GenBank/DDBJ databases">
        <title>De novo assembly and phasing of dikaryotic genomes from two isolates of Puccinia coronata f. sp. avenae, the causal agent of oat crown rust.</title>
        <authorList>
            <person name="Miller M.E."/>
            <person name="Zhang Y."/>
            <person name="Omidvar V."/>
            <person name="Sperschneider J."/>
            <person name="Schwessinger B."/>
            <person name="Raley C."/>
            <person name="Palmer J.M."/>
            <person name="Garnica D."/>
            <person name="Upadhyaya N."/>
            <person name="Rathjen J."/>
            <person name="Taylor J.M."/>
            <person name="Park R.F."/>
            <person name="Dodds P.N."/>
            <person name="Hirsch C.D."/>
            <person name="Kianian S.F."/>
            <person name="Figueroa M."/>
        </authorList>
    </citation>
    <scope>NUCLEOTIDE SEQUENCE [LARGE SCALE GENOMIC DNA]</scope>
    <source>
        <strain evidence="5">12NC29</strain>
    </source>
</reference>
<feature type="region of interest" description="Disordered" evidence="3">
    <location>
        <begin position="1"/>
        <end position="24"/>
    </location>
</feature>
<dbReference type="PROSITE" id="PS51857">
    <property type="entry name" value="CSD_2"/>
    <property type="match status" value="1"/>
</dbReference>
<dbReference type="PANTHER" id="PTHR46109:SF1">
    <property type="entry name" value="PROTEIN LIN-28 HOMOLOG"/>
    <property type="match status" value="1"/>
</dbReference>